<dbReference type="AlphaFoldDB" id="A0A0A9Q5L5"/>
<proteinExistence type="predicted"/>
<accession>A0A0A9Q5L5</accession>
<dbReference type="EMBL" id="GBRH01239554">
    <property type="protein sequence ID" value="JAD58341.1"/>
    <property type="molecule type" value="Transcribed_RNA"/>
</dbReference>
<sequence>MSYVMRMVASCFEYVFMSTFLFVGQGSK</sequence>
<organism evidence="1">
    <name type="scientific">Arundo donax</name>
    <name type="common">Giant reed</name>
    <name type="synonym">Donax arundinaceus</name>
    <dbReference type="NCBI Taxonomy" id="35708"/>
    <lineage>
        <taxon>Eukaryota</taxon>
        <taxon>Viridiplantae</taxon>
        <taxon>Streptophyta</taxon>
        <taxon>Embryophyta</taxon>
        <taxon>Tracheophyta</taxon>
        <taxon>Spermatophyta</taxon>
        <taxon>Magnoliopsida</taxon>
        <taxon>Liliopsida</taxon>
        <taxon>Poales</taxon>
        <taxon>Poaceae</taxon>
        <taxon>PACMAD clade</taxon>
        <taxon>Arundinoideae</taxon>
        <taxon>Arundineae</taxon>
        <taxon>Arundo</taxon>
    </lineage>
</organism>
<reference evidence="1" key="2">
    <citation type="journal article" date="2015" name="Data Brief">
        <title>Shoot transcriptome of the giant reed, Arundo donax.</title>
        <authorList>
            <person name="Barrero R.A."/>
            <person name="Guerrero F.D."/>
            <person name="Moolhuijzen P."/>
            <person name="Goolsby J.A."/>
            <person name="Tidwell J."/>
            <person name="Bellgard S.E."/>
            <person name="Bellgard M.I."/>
        </authorList>
    </citation>
    <scope>NUCLEOTIDE SEQUENCE</scope>
    <source>
        <tissue evidence="1">Shoot tissue taken approximately 20 cm above the soil surface</tissue>
    </source>
</reference>
<reference evidence="1" key="1">
    <citation type="submission" date="2014-09" db="EMBL/GenBank/DDBJ databases">
        <authorList>
            <person name="Magalhaes I.L.F."/>
            <person name="Oliveira U."/>
            <person name="Santos F.R."/>
            <person name="Vidigal T.H.D.A."/>
            <person name="Brescovit A.D."/>
            <person name="Santos A.J."/>
        </authorList>
    </citation>
    <scope>NUCLEOTIDE SEQUENCE</scope>
    <source>
        <tissue evidence="1">Shoot tissue taken approximately 20 cm above the soil surface</tissue>
    </source>
</reference>
<name>A0A0A9Q5L5_ARUDO</name>
<protein>
    <submittedName>
        <fullName evidence="1">Uncharacterized protein</fullName>
    </submittedName>
</protein>
<evidence type="ECO:0000313" key="1">
    <source>
        <dbReference type="EMBL" id="JAD58341.1"/>
    </source>
</evidence>